<evidence type="ECO:0000256" key="2">
    <source>
        <dbReference type="SAM" id="Phobius"/>
    </source>
</evidence>
<evidence type="ECO:0000256" key="1">
    <source>
        <dbReference type="SAM" id="MobiDB-lite"/>
    </source>
</evidence>
<dbReference type="EMBL" id="CP009389">
    <property type="protein sequence ID" value="AIN97974.1"/>
    <property type="molecule type" value="Genomic_DNA"/>
</dbReference>
<feature type="region of interest" description="Disordered" evidence="1">
    <location>
        <begin position="415"/>
        <end position="439"/>
    </location>
</feature>
<evidence type="ECO:0000313" key="3">
    <source>
        <dbReference type="EMBL" id="AIN97974.1"/>
    </source>
</evidence>
<accession>A0A088RRV4</accession>
<keyword evidence="2" id="KW-0812">Transmembrane</keyword>
<reference evidence="3 4" key="1">
    <citation type="journal article" date="2015" name="Sci. Rep.">
        <title>The genome of Leishmania panamensis: insights into genomics of the L. (Viannia) subgenus.</title>
        <authorList>
            <person name="Llanes A."/>
            <person name="Restrepo C.M."/>
            <person name="Vecchio G.D."/>
            <person name="Anguizola F.J."/>
            <person name="Lleonart R."/>
        </authorList>
    </citation>
    <scope>NUCLEOTIDE SEQUENCE [LARGE SCALE GENOMIC DNA]</scope>
    <source>
        <strain evidence="3 4">MHOM/PA/94/PSC-1</strain>
    </source>
</reference>
<organism evidence="3 4">
    <name type="scientific">Leishmania panamensis</name>
    <dbReference type="NCBI Taxonomy" id="5679"/>
    <lineage>
        <taxon>Eukaryota</taxon>
        <taxon>Discoba</taxon>
        <taxon>Euglenozoa</taxon>
        <taxon>Kinetoplastea</taxon>
        <taxon>Metakinetoplastina</taxon>
        <taxon>Trypanosomatida</taxon>
        <taxon>Trypanosomatidae</taxon>
        <taxon>Leishmaniinae</taxon>
        <taxon>Leishmania</taxon>
        <taxon>Leishmania guyanensis species complex</taxon>
    </lineage>
</organism>
<gene>
    <name evidence="3" type="ORF">LPMP_204810</name>
</gene>
<dbReference type="OrthoDB" id="268029at2759"/>
<name>A0A088RRV4_LEIPA</name>
<evidence type="ECO:0008006" key="5">
    <source>
        <dbReference type="Google" id="ProtNLM"/>
    </source>
</evidence>
<keyword evidence="2" id="KW-0472">Membrane</keyword>
<sequence length="575" mass="61906">MDAAETGNTDVVELVSDHYFPSDTNEATYQQQQLRGNGNRDGGPSTQLGLTSTSGQELEGYIYSDAAVLDLQSHAWISVPSAAVRRRRWRLVNCMWEQNPPIAITITDLSLSVKPTQESLWVVPQEANASTTDALQQDSSFLQVPHEKASAKASESLRDEHVVTDGSVAAKDSHPLVMAPGSAGSWNITKWRLADAPYLHRGFTSDVFPSECRQLLEDLPMGTQMEDWSMFVVAATLSFYQRQAHEWATSWWTWCAELSGRGGILLPGWLTAPSAGATVDGNLLSVAGSVTTTATAAASAVLAPLLSVLYALSCLLRAGHHALAQLLSYETLLTLPAKDSIMWSLVTNDLWRLQMELMLLSIAFILLFVCALVVMRYRKYTETLESWEAEMTRHNAAEVAKWAAEMDLRQRVARTTTSAGVATGEPSTHANASGDSSSGLFKAPARASSASLSGCGSLRREPLAEMPREVLDSVSKCQDGSLWYVDSEGAASIVSSQRQLRESSDSGTSDASMPQFSGELLQDSFRGCGATADGGVDVVGGNATKPVRVSASLFLTEQEPSVATGDEWVVAGGSR</sequence>
<evidence type="ECO:0000313" key="4">
    <source>
        <dbReference type="Proteomes" id="UP000063063"/>
    </source>
</evidence>
<proteinExistence type="predicted"/>
<dbReference type="RefSeq" id="XP_010698681.1">
    <property type="nucleotide sequence ID" value="XM_010700379.1"/>
</dbReference>
<keyword evidence="4" id="KW-1185">Reference proteome</keyword>
<dbReference type="GeneID" id="22574693"/>
<keyword evidence="2" id="KW-1133">Transmembrane helix</keyword>
<dbReference type="VEuPathDB" id="TriTrypDB:LPAL13_200054800"/>
<dbReference type="VEuPathDB" id="TriTrypDB:LPMP_204810"/>
<protein>
    <recommendedName>
        <fullName evidence="5">Transmembrane protein</fullName>
    </recommendedName>
</protein>
<dbReference type="Proteomes" id="UP000063063">
    <property type="component" value="Chromosome 20"/>
</dbReference>
<feature type="transmembrane region" description="Helical" evidence="2">
    <location>
        <begin position="357"/>
        <end position="375"/>
    </location>
</feature>
<dbReference type="AlphaFoldDB" id="A0A088RRV4"/>
<dbReference type="eggNOG" id="ENOG502SIHR">
    <property type="taxonomic scope" value="Eukaryota"/>
</dbReference>
<dbReference type="KEGG" id="lpan:LPMP_204810"/>